<keyword evidence="2" id="KW-0732">Signal</keyword>
<reference evidence="3 4" key="1">
    <citation type="submission" date="2014-04" db="EMBL/GenBank/DDBJ databases">
        <title>Evolutionary Origins and Diversification of the Mycorrhizal Mutualists.</title>
        <authorList>
            <consortium name="DOE Joint Genome Institute"/>
            <consortium name="Mycorrhizal Genomics Consortium"/>
            <person name="Kohler A."/>
            <person name="Kuo A."/>
            <person name="Nagy L.G."/>
            <person name="Floudas D."/>
            <person name="Copeland A."/>
            <person name="Barry K.W."/>
            <person name="Cichocki N."/>
            <person name="Veneault-Fourrey C."/>
            <person name="LaButti K."/>
            <person name="Lindquist E.A."/>
            <person name="Lipzen A."/>
            <person name="Lundell T."/>
            <person name="Morin E."/>
            <person name="Murat C."/>
            <person name="Riley R."/>
            <person name="Ohm R."/>
            <person name="Sun H."/>
            <person name="Tunlid A."/>
            <person name="Henrissat B."/>
            <person name="Grigoriev I.V."/>
            <person name="Hibbett D.S."/>
            <person name="Martin F."/>
        </authorList>
    </citation>
    <scope>NUCLEOTIDE SEQUENCE [LARGE SCALE GENOMIC DNA]</scope>
    <source>
        <strain evidence="3 4">MD-312</strain>
    </source>
</reference>
<evidence type="ECO:0000256" key="1">
    <source>
        <dbReference type="SAM" id="MobiDB-lite"/>
    </source>
</evidence>
<evidence type="ECO:0000256" key="2">
    <source>
        <dbReference type="SAM" id="SignalP"/>
    </source>
</evidence>
<dbReference type="Proteomes" id="UP000053820">
    <property type="component" value="Unassembled WGS sequence"/>
</dbReference>
<dbReference type="EMBL" id="KN839864">
    <property type="protein sequence ID" value="KIJ61277.1"/>
    <property type="molecule type" value="Genomic_DNA"/>
</dbReference>
<accession>A0A0C9WC02</accession>
<evidence type="ECO:0000313" key="3">
    <source>
        <dbReference type="EMBL" id="KIJ61277.1"/>
    </source>
</evidence>
<evidence type="ECO:0000313" key="4">
    <source>
        <dbReference type="Proteomes" id="UP000053820"/>
    </source>
</evidence>
<feature type="signal peptide" evidence="2">
    <location>
        <begin position="1"/>
        <end position="25"/>
    </location>
</feature>
<dbReference type="HOGENOM" id="CLU_2831499_0_0_1"/>
<protein>
    <submittedName>
        <fullName evidence="3">Uncharacterized protein</fullName>
    </submittedName>
</protein>
<feature type="region of interest" description="Disordered" evidence="1">
    <location>
        <begin position="40"/>
        <end position="66"/>
    </location>
</feature>
<dbReference type="AlphaFoldDB" id="A0A0C9WC02"/>
<keyword evidence="4" id="KW-1185">Reference proteome</keyword>
<proteinExistence type="predicted"/>
<name>A0A0C9WC02_9AGAM</name>
<gene>
    <name evidence="3" type="ORF">HYDPIDRAFT_116296</name>
</gene>
<feature type="chain" id="PRO_5002205221" evidence="2">
    <location>
        <begin position="26"/>
        <end position="66"/>
    </location>
</feature>
<sequence length="66" mass="6939">MMHPDTTKLFLPALCLLAGIVVVYTVTKPGSSPLSLIRAVTGKGSKVPEKPPEGPTDSACDESERT</sequence>
<organism evidence="3 4">
    <name type="scientific">Hydnomerulius pinastri MD-312</name>
    <dbReference type="NCBI Taxonomy" id="994086"/>
    <lineage>
        <taxon>Eukaryota</taxon>
        <taxon>Fungi</taxon>
        <taxon>Dikarya</taxon>
        <taxon>Basidiomycota</taxon>
        <taxon>Agaricomycotina</taxon>
        <taxon>Agaricomycetes</taxon>
        <taxon>Agaricomycetidae</taxon>
        <taxon>Boletales</taxon>
        <taxon>Boletales incertae sedis</taxon>
        <taxon>Leucogyrophana</taxon>
    </lineage>
</organism>